<evidence type="ECO:0000256" key="3">
    <source>
        <dbReference type="ARBA" id="ARBA00004496"/>
    </source>
</evidence>
<dbReference type="PROSITE" id="PS00463">
    <property type="entry name" value="ZN2_CY6_FUNGAL_1"/>
    <property type="match status" value="1"/>
</dbReference>
<dbReference type="SUPFAM" id="SSF57701">
    <property type="entry name" value="Zn2/Cys6 DNA-binding domain"/>
    <property type="match status" value="1"/>
</dbReference>
<dbReference type="GO" id="GO:0005524">
    <property type="term" value="F:ATP binding"/>
    <property type="evidence" value="ECO:0007669"/>
    <property type="project" value="UniProtKB-KW"/>
</dbReference>
<keyword evidence="24" id="KW-0804">Transcription</keyword>
<evidence type="ECO:0000256" key="18">
    <source>
        <dbReference type="ARBA" id="ARBA00022801"/>
    </source>
</evidence>
<keyword evidence="23" id="KW-0010">Activator</keyword>
<evidence type="ECO:0000313" key="34">
    <source>
        <dbReference type="Proteomes" id="UP000070168"/>
    </source>
</evidence>
<evidence type="ECO:0000256" key="28">
    <source>
        <dbReference type="ARBA" id="ARBA00047899"/>
    </source>
</evidence>
<evidence type="ECO:0000259" key="31">
    <source>
        <dbReference type="PROSITE" id="PS50011"/>
    </source>
</evidence>
<organism evidence="33 34">
    <name type="scientific">Penicillium patulum</name>
    <name type="common">Penicillium griseofulvum</name>
    <dbReference type="NCBI Taxonomy" id="5078"/>
    <lineage>
        <taxon>Eukaryota</taxon>
        <taxon>Fungi</taxon>
        <taxon>Dikarya</taxon>
        <taxon>Ascomycota</taxon>
        <taxon>Pezizomycotina</taxon>
        <taxon>Eurotiomycetes</taxon>
        <taxon>Eurotiomycetidae</taxon>
        <taxon>Eurotiales</taxon>
        <taxon>Aspergillaceae</taxon>
        <taxon>Penicillium</taxon>
    </lineage>
</organism>
<reference evidence="33 34" key="1">
    <citation type="journal article" date="2016" name="BMC Genomics">
        <title>Genome sequencing and secondary metabolism of the postharvest pathogen Penicillium griseofulvum.</title>
        <authorList>
            <person name="Banani H."/>
            <person name="Marcet-Houben M."/>
            <person name="Ballester A.R."/>
            <person name="Abbruscato P."/>
            <person name="Gonzalez-Candelas L."/>
            <person name="Gabaldon T."/>
            <person name="Spadaro D."/>
        </authorList>
    </citation>
    <scope>NUCLEOTIDE SEQUENCE [LARGE SCALE GENOMIC DNA]</scope>
    <source>
        <strain evidence="33 34">PG3</strain>
    </source>
</reference>
<protein>
    <recommendedName>
        <fullName evidence="9">EKC/KEOPS complex subunit BUD32</fullName>
        <ecNumber evidence="7">2.7.11.1</ecNumber>
    </recommendedName>
    <alternativeName>
        <fullName evidence="26 27">Atypical Serine/threonine protein kinase BUD32</fullName>
    </alternativeName>
    <alternativeName>
        <fullName evidence="8">EKC/KEOPS complex subunit bud32</fullName>
    </alternativeName>
</protein>
<evidence type="ECO:0000256" key="6">
    <source>
        <dbReference type="ARBA" id="ARBA00011534"/>
    </source>
</evidence>
<keyword evidence="18" id="KW-0378">Hydrolase</keyword>
<evidence type="ECO:0000256" key="11">
    <source>
        <dbReference type="ARBA" id="ARBA00022490"/>
    </source>
</evidence>
<dbReference type="InterPro" id="IPR011009">
    <property type="entry name" value="Kinase-like_dom_sf"/>
</dbReference>
<keyword evidence="21" id="KW-0805">Transcription regulation</keyword>
<dbReference type="PANTHER" id="PTHR47785:SF5">
    <property type="entry name" value="ZN(II)2CYS6 TRANSCRIPTION FACTOR (EUROFUNG)"/>
    <property type="match status" value="1"/>
</dbReference>
<dbReference type="GO" id="GO:0008270">
    <property type="term" value="F:zinc ion binding"/>
    <property type="evidence" value="ECO:0007669"/>
    <property type="project" value="InterPro"/>
</dbReference>
<evidence type="ECO:0000256" key="12">
    <source>
        <dbReference type="ARBA" id="ARBA00022527"/>
    </source>
</evidence>
<dbReference type="InterPro" id="IPR036864">
    <property type="entry name" value="Zn2-C6_fun-type_DNA-bd_sf"/>
</dbReference>
<evidence type="ECO:0000256" key="27">
    <source>
        <dbReference type="ARBA" id="ARBA00033194"/>
    </source>
</evidence>
<keyword evidence="25" id="KW-0539">Nucleus</keyword>
<evidence type="ECO:0000256" key="10">
    <source>
        <dbReference type="ARBA" id="ARBA00022454"/>
    </source>
</evidence>
<evidence type="ECO:0000256" key="24">
    <source>
        <dbReference type="ARBA" id="ARBA00023163"/>
    </source>
</evidence>
<dbReference type="InterPro" id="IPR008266">
    <property type="entry name" value="Tyr_kinase_AS"/>
</dbReference>
<evidence type="ECO:0000256" key="14">
    <source>
        <dbReference type="ARBA" id="ARBA00022679"/>
    </source>
</evidence>
<evidence type="ECO:0000256" key="29">
    <source>
        <dbReference type="ARBA" id="ARBA00048679"/>
    </source>
</evidence>
<dbReference type="PROSITE" id="PS50011">
    <property type="entry name" value="PROTEIN_KINASE_DOM"/>
    <property type="match status" value="1"/>
</dbReference>
<evidence type="ECO:0000256" key="17">
    <source>
        <dbReference type="ARBA" id="ARBA00022777"/>
    </source>
</evidence>
<feature type="domain" description="Zn(2)-C6 fungal-type" evidence="32">
    <location>
        <begin position="23"/>
        <end position="53"/>
    </location>
</feature>
<keyword evidence="14" id="KW-0808">Transferase</keyword>
<keyword evidence="12" id="KW-0723">Serine/threonine-protein kinase</keyword>
<dbReference type="GO" id="GO:0016787">
    <property type="term" value="F:hydrolase activity"/>
    <property type="evidence" value="ECO:0007669"/>
    <property type="project" value="UniProtKB-KW"/>
</dbReference>
<dbReference type="PROSITE" id="PS50048">
    <property type="entry name" value="ZN2_CY6_FUNGAL_2"/>
    <property type="match status" value="1"/>
</dbReference>
<dbReference type="FunFam" id="3.30.200.20:FF:000603">
    <property type="entry name" value="EKC/KEOPS complex subunit bud32"/>
    <property type="match status" value="1"/>
</dbReference>
<comment type="subunit">
    <text evidence="6">Component of the EKC/KEOPS complex composed of at least BUD32, CGI121, GON7, KAE1 and PCC1; the whole complex dimerizes.</text>
</comment>
<keyword evidence="19" id="KW-0067">ATP-binding</keyword>
<evidence type="ECO:0000256" key="25">
    <source>
        <dbReference type="ARBA" id="ARBA00023242"/>
    </source>
</evidence>
<evidence type="ECO:0000256" key="1">
    <source>
        <dbReference type="ARBA" id="ARBA00003747"/>
    </source>
</evidence>
<dbReference type="Gene3D" id="1.10.510.10">
    <property type="entry name" value="Transferase(Phosphotransferase) domain 1"/>
    <property type="match status" value="1"/>
</dbReference>
<evidence type="ECO:0000256" key="30">
    <source>
        <dbReference type="SAM" id="MobiDB-lite"/>
    </source>
</evidence>
<sequence length="896" mass="101459">MNMDFGNQRVARKREVRTRAPTACQTCRLRKTRCDNTRPICSYCAVQGVECNYPETSPQNNQLGFDPVNPSNQEVLQRLNHIAGLLEDIKTSEGSTSSSRSLSSLKEGFFELAVQNTSPVADSLPGTNPPSSSTASIDDRGTDHDPRILYMASSGENMLRWPIFNKVITEAEKHIRSFLLDSLDSQPRSMQAPRQVGIGNFVDEIPRLCRKYFLLCHRRNPIVDLDNLDRYAKEVTVQGLGWDGPSCQVLLACALASCTSSKFVPLAEDMPANLDGLQAPPLSDANLDLAETYFHAAKQRFGFLHTSPTDIQCFLLAGSYHRHAIRPLQAWFCYQQASCRLEVRLRSLCRERWTADDNYHNLESRLYWSCIQAEHEMQSELPLWNSGLESMGYSDPFPKFPSRNSSSYDHMDEDQDFTIRPGLELDGTEEERGWKFYIGSICNRRTTNEIVSDMWRQGEKGWTKDIPHLLRKTLSAENVVTSWYQISLAGIQSTKDNPDLRFFFRGRYHMALERIYRPAFYLAMHYKGMPTFIKNNHQVWVEVFDLAQKAIDNCVILIPSYWYQFRHEWIWNVVRASFACAVHILGAVLYQVEASRDPGTWQNFFLPFDLRPSTFSNLNSLTMEEYKPPALPSPFNNTTPPPILLTQGAEAHLYKTTSLNPSIPAALKIRPSKPYRHPILDRRLTRQRITSEARCLAKLIREGVSVPALLALDWEGHGGEEGGWGGAWLMMEWIDGPVIRVILEQWEAWMKQNAGSLDQSQIENEETRVRGLLRKMGAAIGILHKAGVVHGDLTTSNLMLRPFADASAAVDGTGSPSMEGDVVLIDFGLASQSNQDEDRAVDLYVLERAIGSTHPRSEPMFEELITGYRGSYKGAVSALKRLEDVRLRGRKRSMLG</sequence>
<dbReference type="AlphaFoldDB" id="A0A135LC85"/>
<comment type="catalytic activity">
    <reaction evidence="28">
        <text>L-threonyl-[protein] + ATP = O-phospho-L-threonyl-[protein] + ADP + H(+)</text>
        <dbReference type="Rhea" id="RHEA:46608"/>
        <dbReference type="Rhea" id="RHEA-COMP:11060"/>
        <dbReference type="Rhea" id="RHEA-COMP:11605"/>
        <dbReference type="ChEBI" id="CHEBI:15378"/>
        <dbReference type="ChEBI" id="CHEBI:30013"/>
        <dbReference type="ChEBI" id="CHEBI:30616"/>
        <dbReference type="ChEBI" id="CHEBI:61977"/>
        <dbReference type="ChEBI" id="CHEBI:456216"/>
        <dbReference type="EC" id="2.7.11.1"/>
    </reaction>
</comment>
<comment type="function">
    <text evidence="1">Component of the EKC/KEOPS complex that is required for the formation of a threonylcarbamoyl group on adenosine at position 37 (t(6)A37) in tRNAs that read codons beginning with adenine. The complex is probably involved in the transfer of the threonylcarbamoyl moiety of threonylcarbamoyl-AMP (TC-AMP) to the N6 group of A37. BUD32 has ATPase activity in the context of the EKC/KEOPS complex and likely plays a supporting role to the catalytic subunit KAE1. The EKC/KEOPS complex also promotes both telomere uncapping and telomere elongation. The complex is required for efficient recruitment of transcriptional coactivators.</text>
</comment>
<comment type="catalytic activity">
    <reaction evidence="29">
        <text>L-seryl-[protein] + ATP = O-phospho-L-seryl-[protein] + ADP + H(+)</text>
        <dbReference type="Rhea" id="RHEA:17989"/>
        <dbReference type="Rhea" id="RHEA-COMP:9863"/>
        <dbReference type="Rhea" id="RHEA-COMP:11604"/>
        <dbReference type="ChEBI" id="CHEBI:15378"/>
        <dbReference type="ChEBI" id="CHEBI:29999"/>
        <dbReference type="ChEBI" id="CHEBI:30616"/>
        <dbReference type="ChEBI" id="CHEBI:83421"/>
        <dbReference type="ChEBI" id="CHEBI:456216"/>
        <dbReference type="EC" id="2.7.11.1"/>
    </reaction>
</comment>
<dbReference type="GO" id="GO:0008033">
    <property type="term" value="P:tRNA processing"/>
    <property type="evidence" value="ECO:0007669"/>
    <property type="project" value="UniProtKB-KW"/>
</dbReference>
<dbReference type="CDD" id="cd00067">
    <property type="entry name" value="GAL4"/>
    <property type="match status" value="1"/>
</dbReference>
<dbReference type="NCBIfam" id="TIGR03724">
    <property type="entry name" value="arch_bud32"/>
    <property type="match status" value="1"/>
</dbReference>
<keyword evidence="11" id="KW-0963">Cytoplasm</keyword>
<dbReference type="Pfam" id="PF06293">
    <property type="entry name" value="Kdo"/>
    <property type="match status" value="1"/>
</dbReference>
<keyword evidence="13" id="KW-0597">Phosphoprotein</keyword>
<dbReference type="SMART" id="SM00066">
    <property type="entry name" value="GAL4"/>
    <property type="match status" value="1"/>
</dbReference>
<keyword evidence="10" id="KW-0158">Chromosome</keyword>
<evidence type="ECO:0000256" key="4">
    <source>
        <dbReference type="ARBA" id="ARBA00004574"/>
    </source>
</evidence>
<dbReference type="OMA" id="FQHACAQ"/>
<evidence type="ECO:0000313" key="33">
    <source>
        <dbReference type="EMBL" id="KXG46579.1"/>
    </source>
</evidence>
<evidence type="ECO:0000256" key="8">
    <source>
        <dbReference type="ARBA" id="ARBA00013948"/>
    </source>
</evidence>
<dbReference type="GeneID" id="63708448"/>
<dbReference type="GO" id="GO:0003677">
    <property type="term" value="F:DNA binding"/>
    <property type="evidence" value="ECO:0007669"/>
    <property type="project" value="UniProtKB-KW"/>
</dbReference>
<gene>
    <name evidence="33" type="ORF">PGRI_054350</name>
</gene>
<feature type="region of interest" description="Disordered" evidence="30">
    <location>
        <begin position="119"/>
        <end position="144"/>
    </location>
</feature>
<evidence type="ECO:0000259" key="32">
    <source>
        <dbReference type="PROSITE" id="PS50048"/>
    </source>
</evidence>
<name>A0A135LC85_PENPA</name>
<evidence type="ECO:0000256" key="23">
    <source>
        <dbReference type="ARBA" id="ARBA00023159"/>
    </source>
</evidence>
<dbReference type="GO" id="GO:0005634">
    <property type="term" value="C:nucleus"/>
    <property type="evidence" value="ECO:0007669"/>
    <property type="project" value="UniProtKB-SubCell"/>
</dbReference>
<evidence type="ECO:0000256" key="7">
    <source>
        <dbReference type="ARBA" id="ARBA00012513"/>
    </source>
</evidence>
<dbReference type="InterPro" id="IPR053181">
    <property type="entry name" value="EcdB-like_regulator"/>
</dbReference>
<dbReference type="EMBL" id="LHQR01000069">
    <property type="protein sequence ID" value="KXG46579.1"/>
    <property type="molecule type" value="Genomic_DNA"/>
</dbReference>
<evidence type="ECO:0000256" key="9">
    <source>
        <dbReference type="ARBA" id="ARBA00019973"/>
    </source>
</evidence>
<dbReference type="GO" id="GO:0000981">
    <property type="term" value="F:DNA-binding transcription factor activity, RNA polymerase II-specific"/>
    <property type="evidence" value="ECO:0007669"/>
    <property type="project" value="InterPro"/>
</dbReference>
<comment type="caution">
    <text evidence="33">The sequence shown here is derived from an EMBL/GenBank/DDBJ whole genome shotgun (WGS) entry which is preliminary data.</text>
</comment>
<dbReference type="PROSITE" id="PS00109">
    <property type="entry name" value="PROTEIN_KINASE_TYR"/>
    <property type="match status" value="1"/>
</dbReference>
<evidence type="ECO:0000256" key="26">
    <source>
        <dbReference type="ARBA" id="ARBA00030980"/>
    </source>
</evidence>
<dbReference type="InterPro" id="IPR001138">
    <property type="entry name" value="Zn2Cys6_DnaBD"/>
</dbReference>
<dbReference type="RefSeq" id="XP_040645115.1">
    <property type="nucleotide sequence ID" value="XM_040793148.1"/>
</dbReference>
<dbReference type="STRING" id="5078.A0A135LC85"/>
<dbReference type="PANTHER" id="PTHR47785">
    <property type="entry name" value="ZN(II)2CYS6 TRANSCRIPTION FACTOR (EUROFUNG)-RELATED-RELATED"/>
    <property type="match status" value="1"/>
</dbReference>
<evidence type="ECO:0000256" key="21">
    <source>
        <dbReference type="ARBA" id="ARBA00023015"/>
    </source>
</evidence>
<dbReference type="FunFam" id="1.10.510.10:FF:000845">
    <property type="entry name" value="Probable bifunctional tRNA threonylcarbamoyladenosine biosynthesis protein"/>
    <property type="match status" value="1"/>
</dbReference>
<keyword evidence="20" id="KW-0779">Telomere</keyword>
<dbReference type="Pfam" id="PF00172">
    <property type="entry name" value="Zn_clus"/>
    <property type="match status" value="1"/>
</dbReference>
<dbReference type="SUPFAM" id="SSF56112">
    <property type="entry name" value="Protein kinase-like (PK-like)"/>
    <property type="match status" value="1"/>
</dbReference>
<feature type="domain" description="Protein kinase" evidence="31">
    <location>
        <begin position="639"/>
        <end position="896"/>
    </location>
</feature>
<evidence type="ECO:0000256" key="19">
    <source>
        <dbReference type="ARBA" id="ARBA00022840"/>
    </source>
</evidence>
<keyword evidence="16" id="KW-0547">Nucleotide-binding</keyword>
<dbReference type="Gene3D" id="3.30.200.20">
    <property type="entry name" value="Phosphorylase Kinase, domain 1"/>
    <property type="match status" value="1"/>
</dbReference>
<evidence type="ECO:0000256" key="22">
    <source>
        <dbReference type="ARBA" id="ARBA00023125"/>
    </source>
</evidence>
<proteinExistence type="inferred from homology"/>
<keyword evidence="34" id="KW-1185">Reference proteome</keyword>
<keyword evidence="15" id="KW-0819">tRNA processing</keyword>
<dbReference type="CDD" id="cd12148">
    <property type="entry name" value="fungal_TF_MHR"/>
    <property type="match status" value="1"/>
</dbReference>
<dbReference type="EC" id="2.7.11.1" evidence="7"/>
<evidence type="ECO:0000256" key="13">
    <source>
        <dbReference type="ARBA" id="ARBA00022553"/>
    </source>
</evidence>
<keyword evidence="17 33" id="KW-0418">Kinase</keyword>
<dbReference type="InterPro" id="IPR022495">
    <property type="entry name" value="Bud32"/>
</dbReference>
<comment type="similarity">
    <text evidence="5">Belongs to the protein kinase superfamily. BUD32 family.</text>
</comment>
<dbReference type="GO" id="GO:0004674">
    <property type="term" value="F:protein serine/threonine kinase activity"/>
    <property type="evidence" value="ECO:0007669"/>
    <property type="project" value="UniProtKB-KW"/>
</dbReference>
<feature type="compositionally biased region" description="Polar residues" evidence="30">
    <location>
        <begin position="119"/>
        <end position="136"/>
    </location>
</feature>
<dbReference type="OrthoDB" id="4356994at2759"/>
<dbReference type="GO" id="GO:0005737">
    <property type="term" value="C:cytoplasm"/>
    <property type="evidence" value="ECO:0007669"/>
    <property type="project" value="UniProtKB-SubCell"/>
</dbReference>
<evidence type="ECO:0000256" key="15">
    <source>
        <dbReference type="ARBA" id="ARBA00022694"/>
    </source>
</evidence>
<evidence type="ECO:0000256" key="16">
    <source>
        <dbReference type="ARBA" id="ARBA00022741"/>
    </source>
</evidence>
<keyword evidence="22" id="KW-0238">DNA-binding</keyword>
<accession>A0A135LC85</accession>
<dbReference type="InterPro" id="IPR000719">
    <property type="entry name" value="Prot_kinase_dom"/>
</dbReference>
<comment type="subcellular location">
    <subcellularLocation>
        <location evidence="4">Chromosome</location>
        <location evidence="4">Telomere</location>
    </subcellularLocation>
    <subcellularLocation>
        <location evidence="3">Cytoplasm</location>
    </subcellularLocation>
    <subcellularLocation>
        <location evidence="2">Nucleus</location>
    </subcellularLocation>
</comment>
<evidence type="ECO:0000256" key="20">
    <source>
        <dbReference type="ARBA" id="ARBA00022895"/>
    </source>
</evidence>
<dbReference type="GO" id="GO:0000781">
    <property type="term" value="C:chromosome, telomeric region"/>
    <property type="evidence" value="ECO:0007669"/>
    <property type="project" value="UniProtKB-SubCell"/>
</dbReference>
<dbReference type="Gene3D" id="4.10.240.10">
    <property type="entry name" value="Zn(2)-C6 fungal-type DNA-binding domain"/>
    <property type="match status" value="1"/>
</dbReference>
<evidence type="ECO:0000256" key="2">
    <source>
        <dbReference type="ARBA" id="ARBA00004123"/>
    </source>
</evidence>
<dbReference type="Proteomes" id="UP000070168">
    <property type="component" value="Unassembled WGS sequence"/>
</dbReference>
<evidence type="ECO:0000256" key="5">
    <source>
        <dbReference type="ARBA" id="ARBA00010630"/>
    </source>
</evidence>